<organism evidence="2 3">
    <name type="scientific">Micromonospora inositola</name>
    <dbReference type="NCBI Taxonomy" id="47865"/>
    <lineage>
        <taxon>Bacteria</taxon>
        <taxon>Bacillati</taxon>
        <taxon>Actinomycetota</taxon>
        <taxon>Actinomycetes</taxon>
        <taxon>Micromonosporales</taxon>
        <taxon>Micromonosporaceae</taxon>
        <taxon>Micromonospora</taxon>
    </lineage>
</organism>
<dbReference type="EMBL" id="LT607754">
    <property type="protein sequence ID" value="SCG44634.1"/>
    <property type="molecule type" value="Genomic_DNA"/>
</dbReference>
<accession>A0A1C5HF82</accession>
<evidence type="ECO:0000313" key="2">
    <source>
        <dbReference type="EMBL" id="SCG44634.1"/>
    </source>
</evidence>
<reference evidence="3" key="1">
    <citation type="submission" date="2016-06" db="EMBL/GenBank/DDBJ databases">
        <authorList>
            <person name="Varghese N."/>
            <person name="Submissions Spin"/>
        </authorList>
    </citation>
    <scope>NUCLEOTIDE SEQUENCE [LARGE SCALE GENOMIC DNA]</scope>
    <source>
        <strain evidence="3">DSM 43819</strain>
    </source>
</reference>
<feature type="compositionally biased region" description="Polar residues" evidence="1">
    <location>
        <begin position="15"/>
        <end position="30"/>
    </location>
</feature>
<dbReference type="Proteomes" id="UP000198221">
    <property type="component" value="Chromosome I"/>
</dbReference>
<sequence>MTGRDWHPTPRGPARSQSEQHTSTATEGIP</sequence>
<gene>
    <name evidence="2" type="ORF">GA0070613_1250</name>
</gene>
<proteinExistence type="predicted"/>
<evidence type="ECO:0000256" key="1">
    <source>
        <dbReference type="SAM" id="MobiDB-lite"/>
    </source>
</evidence>
<keyword evidence="3" id="KW-1185">Reference proteome</keyword>
<evidence type="ECO:0000313" key="3">
    <source>
        <dbReference type="Proteomes" id="UP000198221"/>
    </source>
</evidence>
<dbReference type="AlphaFoldDB" id="A0A1C5HF82"/>
<protein>
    <submittedName>
        <fullName evidence="2">Uncharacterized protein</fullName>
    </submittedName>
</protein>
<feature type="region of interest" description="Disordered" evidence="1">
    <location>
        <begin position="1"/>
        <end position="30"/>
    </location>
</feature>
<name>A0A1C5HF82_9ACTN</name>